<name>A0A9P0H0I5_NEZVI</name>
<keyword evidence="2" id="KW-1185">Reference proteome</keyword>
<dbReference type="AlphaFoldDB" id="A0A9P0H0I5"/>
<proteinExistence type="predicted"/>
<accession>A0A9P0H0I5</accession>
<evidence type="ECO:0000313" key="2">
    <source>
        <dbReference type="Proteomes" id="UP001152798"/>
    </source>
</evidence>
<organism evidence="1 2">
    <name type="scientific">Nezara viridula</name>
    <name type="common">Southern green stink bug</name>
    <name type="synonym">Cimex viridulus</name>
    <dbReference type="NCBI Taxonomy" id="85310"/>
    <lineage>
        <taxon>Eukaryota</taxon>
        <taxon>Metazoa</taxon>
        <taxon>Ecdysozoa</taxon>
        <taxon>Arthropoda</taxon>
        <taxon>Hexapoda</taxon>
        <taxon>Insecta</taxon>
        <taxon>Pterygota</taxon>
        <taxon>Neoptera</taxon>
        <taxon>Paraneoptera</taxon>
        <taxon>Hemiptera</taxon>
        <taxon>Heteroptera</taxon>
        <taxon>Panheteroptera</taxon>
        <taxon>Pentatomomorpha</taxon>
        <taxon>Pentatomoidea</taxon>
        <taxon>Pentatomidae</taxon>
        <taxon>Pentatominae</taxon>
        <taxon>Nezara</taxon>
    </lineage>
</organism>
<gene>
    <name evidence="1" type="ORF">NEZAVI_LOCUS1551</name>
</gene>
<evidence type="ECO:0000313" key="1">
    <source>
        <dbReference type="EMBL" id="CAH1390331.1"/>
    </source>
</evidence>
<protein>
    <submittedName>
        <fullName evidence="1">Uncharacterized protein</fullName>
    </submittedName>
</protein>
<dbReference type="Proteomes" id="UP001152798">
    <property type="component" value="Chromosome 1"/>
</dbReference>
<reference evidence="1" key="1">
    <citation type="submission" date="2022-01" db="EMBL/GenBank/DDBJ databases">
        <authorList>
            <person name="King R."/>
        </authorList>
    </citation>
    <scope>NUCLEOTIDE SEQUENCE</scope>
</reference>
<sequence>MGSQVALIKIRQGRACRPEFSWRRRVNENDKIASQSCTEHGLWRYFYSYLRLSSKVFFLFALEAALGCMRRSYLPCKVRFIFKVTLITWKSFSTSRIEMARYITGSLTTKITGTTSVL</sequence>
<dbReference type="EMBL" id="OV725077">
    <property type="protein sequence ID" value="CAH1390331.1"/>
    <property type="molecule type" value="Genomic_DNA"/>
</dbReference>